<dbReference type="GO" id="GO:0000976">
    <property type="term" value="F:transcription cis-regulatory region binding"/>
    <property type="evidence" value="ECO:0007669"/>
    <property type="project" value="TreeGrafter"/>
</dbReference>
<accession>A0A653KYK8</accession>
<proteinExistence type="inferred from homology"/>
<keyword evidence="4" id="KW-0804">Transcription</keyword>
<dbReference type="PRINTS" id="PR00039">
    <property type="entry name" value="HTHLYSR"/>
</dbReference>
<dbReference type="PANTHER" id="PTHR30126">
    <property type="entry name" value="HTH-TYPE TRANSCRIPTIONAL REGULATOR"/>
    <property type="match status" value="1"/>
</dbReference>
<dbReference type="InterPro" id="IPR036388">
    <property type="entry name" value="WH-like_DNA-bd_sf"/>
</dbReference>
<evidence type="ECO:0000313" key="7">
    <source>
        <dbReference type="Proteomes" id="UP000439123"/>
    </source>
</evidence>
<dbReference type="Gene3D" id="1.10.10.10">
    <property type="entry name" value="Winged helix-like DNA-binding domain superfamily/Winged helix DNA-binding domain"/>
    <property type="match status" value="1"/>
</dbReference>
<dbReference type="Pfam" id="PF00126">
    <property type="entry name" value="HTH_1"/>
    <property type="match status" value="1"/>
</dbReference>
<evidence type="ECO:0000256" key="4">
    <source>
        <dbReference type="ARBA" id="ARBA00023163"/>
    </source>
</evidence>
<name>A0A653KYK8_AERVE</name>
<keyword evidence="2" id="KW-0805">Transcription regulation</keyword>
<dbReference type="Gene3D" id="3.40.190.290">
    <property type="match status" value="1"/>
</dbReference>
<organism evidence="6 7">
    <name type="scientific">Aeromonas veronii</name>
    <dbReference type="NCBI Taxonomy" id="654"/>
    <lineage>
        <taxon>Bacteria</taxon>
        <taxon>Pseudomonadati</taxon>
        <taxon>Pseudomonadota</taxon>
        <taxon>Gammaproteobacteria</taxon>
        <taxon>Aeromonadales</taxon>
        <taxon>Aeromonadaceae</taxon>
        <taxon>Aeromonas</taxon>
    </lineage>
</organism>
<evidence type="ECO:0000256" key="3">
    <source>
        <dbReference type="ARBA" id="ARBA00023125"/>
    </source>
</evidence>
<reference evidence="6 7" key="1">
    <citation type="submission" date="2019-10" db="EMBL/GenBank/DDBJ databases">
        <authorList>
            <person name="Karimi E."/>
        </authorList>
    </citation>
    <scope>NUCLEOTIDE SEQUENCE [LARGE SCALE GENOMIC DNA]</scope>
    <source>
        <strain evidence="6">Aeromonas sp. 8C</strain>
    </source>
</reference>
<feature type="domain" description="HTH lysR-type" evidence="5">
    <location>
        <begin position="2"/>
        <end position="59"/>
    </location>
</feature>
<dbReference type="AlphaFoldDB" id="A0A653KYK8"/>
<dbReference type="GO" id="GO:0003700">
    <property type="term" value="F:DNA-binding transcription factor activity"/>
    <property type="evidence" value="ECO:0007669"/>
    <property type="project" value="InterPro"/>
</dbReference>
<dbReference type="InterPro" id="IPR036390">
    <property type="entry name" value="WH_DNA-bd_sf"/>
</dbReference>
<gene>
    <name evidence="6" type="ORF">AERO8C_150290</name>
</gene>
<sequence length="277" mass="30863">MVDIRLLRLFIAIYEEKNLTLAAEKCHITQPSISAALKQLEELLGNDLFLRDKKGVQPLNSAHELYPHAKRLVNDSATISTLFMSKATTPKISVGVCNSISKYKTATTISHLERLAPNCHFILTSSDKSDCRIGFEKDKNDTDLFIPLWEEKFVFVTKENISAPSKIEDFYHLDFIECPSCEVHQEVLGLISSKNIALNIVSTAETKEQAFLLALAGLGSCFLPMGLVEKVSDINVFDINLPIRGRSVGLCMPSHQAINPVLKKIRSDAKLISIENF</sequence>
<evidence type="ECO:0000259" key="5">
    <source>
        <dbReference type="PROSITE" id="PS50931"/>
    </source>
</evidence>
<dbReference type="PANTHER" id="PTHR30126:SF40">
    <property type="entry name" value="HTH-TYPE TRANSCRIPTIONAL REGULATOR GLTR"/>
    <property type="match status" value="1"/>
</dbReference>
<evidence type="ECO:0000256" key="2">
    <source>
        <dbReference type="ARBA" id="ARBA00023015"/>
    </source>
</evidence>
<dbReference type="SUPFAM" id="SSF46785">
    <property type="entry name" value="Winged helix' DNA-binding domain"/>
    <property type="match status" value="1"/>
</dbReference>
<dbReference type="RefSeq" id="WP_159158834.1">
    <property type="nucleotide sequence ID" value="NZ_JBMKCD010000001.1"/>
</dbReference>
<evidence type="ECO:0000256" key="1">
    <source>
        <dbReference type="ARBA" id="ARBA00009437"/>
    </source>
</evidence>
<dbReference type="PROSITE" id="PS50931">
    <property type="entry name" value="HTH_LYSR"/>
    <property type="match status" value="1"/>
</dbReference>
<dbReference type="InterPro" id="IPR000847">
    <property type="entry name" value="LysR_HTH_N"/>
</dbReference>
<dbReference type="Pfam" id="PF03466">
    <property type="entry name" value="LysR_substrate"/>
    <property type="match status" value="1"/>
</dbReference>
<dbReference type="SUPFAM" id="SSF53850">
    <property type="entry name" value="Periplasmic binding protein-like II"/>
    <property type="match status" value="1"/>
</dbReference>
<dbReference type="Proteomes" id="UP000439123">
    <property type="component" value="Unassembled WGS sequence"/>
</dbReference>
<evidence type="ECO:0000313" key="6">
    <source>
        <dbReference type="EMBL" id="VXA83642.1"/>
    </source>
</evidence>
<dbReference type="InterPro" id="IPR005119">
    <property type="entry name" value="LysR_subst-bd"/>
</dbReference>
<protein>
    <submittedName>
        <fullName evidence="6">LysR family transcriptional regulator</fullName>
    </submittedName>
</protein>
<dbReference type="EMBL" id="CABWLC010000007">
    <property type="protein sequence ID" value="VXA83642.1"/>
    <property type="molecule type" value="Genomic_DNA"/>
</dbReference>
<keyword evidence="3" id="KW-0238">DNA-binding</keyword>
<comment type="similarity">
    <text evidence="1">Belongs to the LysR transcriptional regulatory family.</text>
</comment>